<gene>
    <name evidence="3" type="ORF">E1301_Tti013401</name>
</gene>
<name>A0A5A9NV19_9TELE</name>
<reference evidence="3 4" key="1">
    <citation type="journal article" date="2019" name="Mol. Ecol. Resour.">
        <title>Chromosome-level genome assembly of Triplophysa tibetana, a fish adapted to the harsh high-altitude environment of the Tibetan Plateau.</title>
        <authorList>
            <person name="Yang X."/>
            <person name="Liu H."/>
            <person name="Ma Z."/>
            <person name="Zou Y."/>
            <person name="Zou M."/>
            <person name="Mao Y."/>
            <person name="Li X."/>
            <person name="Wang H."/>
            <person name="Chen T."/>
            <person name="Wang W."/>
            <person name="Yang R."/>
        </authorList>
    </citation>
    <scope>NUCLEOTIDE SEQUENCE [LARGE SCALE GENOMIC DNA]</scope>
    <source>
        <strain evidence="3">TTIB1903HZAU</strain>
        <tissue evidence="3">Muscle</tissue>
    </source>
</reference>
<evidence type="ECO:0000313" key="3">
    <source>
        <dbReference type="EMBL" id="KAA0713640.1"/>
    </source>
</evidence>
<dbReference type="GO" id="GO:0005813">
    <property type="term" value="C:centrosome"/>
    <property type="evidence" value="ECO:0007669"/>
    <property type="project" value="TreeGrafter"/>
</dbReference>
<organism evidence="3 4">
    <name type="scientific">Triplophysa tibetana</name>
    <dbReference type="NCBI Taxonomy" id="1572043"/>
    <lineage>
        <taxon>Eukaryota</taxon>
        <taxon>Metazoa</taxon>
        <taxon>Chordata</taxon>
        <taxon>Craniata</taxon>
        <taxon>Vertebrata</taxon>
        <taxon>Euteleostomi</taxon>
        <taxon>Actinopterygii</taxon>
        <taxon>Neopterygii</taxon>
        <taxon>Teleostei</taxon>
        <taxon>Ostariophysi</taxon>
        <taxon>Cypriniformes</taxon>
        <taxon>Nemacheilidae</taxon>
        <taxon>Triplophysa</taxon>
    </lineage>
</organism>
<dbReference type="SMART" id="SM00368">
    <property type="entry name" value="LRR_RI"/>
    <property type="match status" value="3"/>
</dbReference>
<dbReference type="InterPro" id="IPR032675">
    <property type="entry name" value="LRR_dom_sf"/>
</dbReference>
<protein>
    <submittedName>
        <fullName evidence="3">Centrosomal protein of 78 kDa</fullName>
    </submittedName>
</protein>
<dbReference type="FunFam" id="3.80.10.10:FF:000070">
    <property type="entry name" value="Centrosomal protein of 78 kDa"/>
    <property type="match status" value="1"/>
</dbReference>
<keyword evidence="1" id="KW-0175">Coiled coil</keyword>
<dbReference type="EMBL" id="SOYY01000012">
    <property type="protein sequence ID" value="KAA0713640.1"/>
    <property type="molecule type" value="Genomic_DNA"/>
</dbReference>
<dbReference type="PANTHER" id="PTHR24110">
    <property type="entry name" value="CENTROSOMAL PROTEIN OF 78 KDA"/>
    <property type="match status" value="1"/>
</dbReference>
<feature type="compositionally biased region" description="Basic and acidic residues" evidence="2">
    <location>
        <begin position="547"/>
        <end position="565"/>
    </location>
</feature>
<dbReference type="FunFam" id="3.80.10.10:FF:000948">
    <property type="entry name" value="Centrosomal protein 78"/>
    <property type="match status" value="1"/>
</dbReference>
<dbReference type="AlphaFoldDB" id="A0A5A9NV19"/>
<dbReference type="Proteomes" id="UP000324632">
    <property type="component" value="Chromosome 12"/>
</dbReference>
<evidence type="ECO:0000256" key="2">
    <source>
        <dbReference type="SAM" id="MobiDB-lite"/>
    </source>
</evidence>
<evidence type="ECO:0000256" key="1">
    <source>
        <dbReference type="SAM" id="Coils"/>
    </source>
</evidence>
<feature type="region of interest" description="Disordered" evidence="2">
    <location>
        <begin position="324"/>
        <end position="345"/>
    </location>
</feature>
<comment type="caution">
    <text evidence="3">The sequence shown here is derived from an EMBL/GenBank/DDBJ whole genome shotgun (WGS) entry which is preliminary data.</text>
</comment>
<dbReference type="PANTHER" id="PTHR24110:SF3">
    <property type="entry name" value="CENTROSOMAL PROTEIN OF 78 KDA"/>
    <property type="match status" value="1"/>
</dbReference>
<feature type="coiled-coil region" evidence="1">
    <location>
        <begin position="432"/>
        <end position="487"/>
    </location>
</feature>
<keyword evidence="4" id="KW-1185">Reference proteome</keyword>
<evidence type="ECO:0000313" key="4">
    <source>
        <dbReference type="Proteomes" id="UP000324632"/>
    </source>
</evidence>
<dbReference type="InterPro" id="IPR026212">
    <property type="entry name" value="Cep78"/>
</dbReference>
<dbReference type="SUPFAM" id="SSF52047">
    <property type="entry name" value="RNI-like"/>
    <property type="match status" value="1"/>
</dbReference>
<dbReference type="GO" id="GO:0036064">
    <property type="term" value="C:ciliary basal body"/>
    <property type="evidence" value="ECO:0007669"/>
    <property type="project" value="TreeGrafter"/>
</dbReference>
<dbReference type="InterPro" id="IPR001611">
    <property type="entry name" value="Leu-rich_rpt"/>
</dbReference>
<accession>A0A5A9NV19</accession>
<feature type="compositionally biased region" description="Polar residues" evidence="2">
    <location>
        <begin position="328"/>
        <end position="337"/>
    </location>
</feature>
<dbReference type="GO" id="GO:0044782">
    <property type="term" value="P:cilium organization"/>
    <property type="evidence" value="ECO:0007669"/>
    <property type="project" value="TreeGrafter"/>
</dbReference>
<feature type="region of interest" description="Disordered" evidence="2">
    <location>
        <begin position="539"/>
        <end position="567"/>
    </location>
</feature>
<proteinExistence type="predicted"/>
<sequence>MLDSAHIRRRGAQDFEGYYDHICASQGSAPCRVVKTGLSRGMLDFHADHISLADWAPILSALSINKHLQHVSIRSCHLTNLVAQSSYKARSGKKTPAIHSKNMTLQLCKAVQKCLCESSGLKTLQLHGLPLRERDLTALTKGLAKSVSLEHLSLAHCPIGDAGLEVICQSVKYSSTIKTVDFTSCNITWQGAEHMANIIKHQAMRRHSTAWVETLRYRRAEFEAMNGLRRVTLNDNILIGDKGVTALGRELTEDLWVKAVDLQRCGISNDAARVLEQMLQSNSTLCVLDIRRNPLIDNNMVKAIIKKVLMNNTKSQDSQFLWLKPPSSKDSPVQSCQSRRKNAGKATYRIGSRRSSFNSGWRPRPGSVGYIPWRTAARAGLQRGASQTEEMADQSFQNATSVRVTVETESESEDAYSVPVGSPHEKITSCQFKRLQTENNRLQVELEEFRLRLAEERNARLKANSRLVELELENERLRSVNVSLSEAHLSTSVLEDERVLESIESSFHKFHAFLDLLKDAGLGQFASIAGINQSDFGLLGNPQLSSTERRGQGDQTREEKRESKAAMDIPQPVSETLSGPINIRIAALNAASQAADEHEGAFKSTKPSQTKEAQVVYASEAEAFALYHKALDLQKHDKFEESAKAYHELLKTPLLKEAVASEDEKVGLKHPGLMLKYSTYKNLASLAVLKDDIDTAMDFYVQLQKRNKRKSEKCIVE</sequence>
<dbReference type="Gene3D" id="3.80.10.10">
    <property type="entry name" value="Ribonuclease Inhibitor"/>
    <property type="match status" value="2"/>
</dbReference>
<dbReference type="Pfam" id="PF13516">
    <property type="entry name" value="LRR_6"/>
    <property type="match status" value="1"/>
</dbReference>
<dbReference type="PRINTS" id="PR02062">
    <property type="entry name" value="CENTROSOME78"/>
</dbReference>